<keyword evidence="4 6" id="KW-1133">Transmembrane helix</keyword>
<dbReference type="RefSeq" id="WP_115515240.1">
    <property type="nucleotide sequence ID" value="NZ_QRGO01000001.1"/>
</dbReference>
<evidence type="ECO:0000256" key="4">
    <source>
        <dbReference type="ARBA" id="ARBA00022989"/>
    </source>
</evidence>
<evidence type="ECO:0000313" key="8">
    <source>
        <dbReference type="Proteomes" id="UP000263993"/>
    </source>
</evidence>
<accession>A0A371B6T1</accession>
<dbReference type="Proteomes" id="UP000263993">
    <property type="component" value="Unassembled WGS sequence"/>
</dbReference>
<protein>
    <submittedName>
        <fullName evidence="7">LysE family translocator</fullName>
    </submittedName>
</protein>
<feature type="transmembrane region" description="Helical" evidence="6">
    <location>
        <begin position="143"/>
        <end position="168"/>
    </location>
</feature>
<evidence type="ECO:0000256" key="6">
    <source>
        <dbReference type="SAM" id="Phobius"/>
    </source>
</evidence>
<dbReference type="PANTHER" id="PTHR30086:SF19">
    <property type="entry name" value="THREONINE EFFLUX PROTEIN"/>
    <property type="match status" value="1"/>
</dbReference>
<evidence type="ECO:0000256" key="1">
    <source>
        <dbReference type="ARBA" id="ARBA00004651"/>
    </source>
</evidence>
<dbReference type="Pfam" id="PF01810">
    <property type="entry name" value="LysE"/>
    <property type="match status" value="1"/>
</dbReference>
<sequence>MSLTATLLQLSLLHILMAMIPGPNTVVVSYVSARVSRRAGLLAVAGVVLGSAIWVILSMFGFGILLLEAGIVYRALRWLGAAYLIYVGVRLLMAGLRPAELQRPPQGARAPLLAGLLTTLSNPKSAVFWTSVFVVVVPAHAPAWFYAAVVALIVAQSFAWYAFVALVLSTDFARRYYHRFAQWLDRLAGVIMIGLGAKLAYELRNELIGR</sequence>
<comment type="caution">
    <text evidence="7">The sequence shown here is derived from an EMBL/GenBank/DDBJ whole genome shotgun (WGS) entry which is preliminary data.</text>
</comment>
<dbReference type="PANTHER" id="PTHR30086">
    <property type="entry name" value="ARGININE EXPORTER PROTEIN ARGO"/>
    <property type="match status" value="1"/>
</dbReference>
<keyword evidence="5 6" id="KW-0472">Membrane</keyword>
<gene>
    <name evidence="7" type="ORF">DXH78_00555</name>
</gene>
<feature type="transmembrane region" description="Helical" evidence="6">
    <location>
        <begin position="78"/>
        <end position="96"/>
    </location>
</feature>
<dbReference type="AlphaFoldDB" id="A0A371B6T1"/>
<evidence type="ECO:0000256" key="3">
    <source>
        <dbReference type="ARBA" id="ARBA00022692"/>
    </source>
</evidence>
<feature type="transmembrane region" description="Helical" evidence="6">
    <location>
        <begin position="42"/>
        <end position="66"/>
    </location>
</feature>
<proteinExistence type="predicted"/>
<name>A0A371B6T1_9BRAD</name>
<keyword evidence="3 6" id="KW-0812">Transmembrane</keyword>
<dbReference type="OrthoDB" id="7346064at2"/>
<dbReference type="EMBL" id="QRGO01000001">
    <property type="protein sequence ID" value="RDV03212.1"/>
    <property type="molecule type" value="Genomic_DNA"/>
</dbReference>
<dbReference type="GO" id="GO:0015171">
    <property type="term" value="F:amino acid transmembrane transporter activity"/>
    <property type="evidence" value="ECO:0007669"/>
    <property type="project" value="TreeGrafter"/>
</dbReference>
<evidence type="ECO:0000256" key="2">
    <source>
        <dbReference type="ARBA" id="ARBA00022475"/>
    </source>
</evidence>
<dbReference type="InterPro" id="IPR001123">
    <property type="entry name" value="LeuE-type"/>
</dbReference>
<organism evidence="7 8">
    <name type="scientific">Undibacter mobilis</name>
    <dbReference type="NCBI Taxonomy" id="2292256"/>
    <lineage>
        <taxon>Bacteria</taxon>
        <taxon>Pseudomonadati</taxon>
        <taxon>Pseudomonadota</taxon>
        <taxon>Alphaproteobacteria</taxon>
        <taxon>Hyphomicrobiales</taxon>
        <taxon>Nitrobacteraceae</taxon>
        <taxon>Undibacter</taxon>
    </lineage>
</organism>
<keyword evidence="8" id="KW-1185">Reference proteome</keyword>
<evidence type="ECO:0000256" key="5">
    <source>
        <dbReference type="ARBA" id="ARBA00023136"/>
    </source>
</evidence>
<reference evidence="8" key="1">
    <citation type="submission" date="2018-08" db="EMBL/GenBank/DDBJ databases">
        <authorList>
            <person name="Kim S.-J."/>
            <person name="Jung G.-Y."/>
        </authorList>
    </citation>
    <scope>NUCLEOTIDE SEQUENCE [LARGE SCALE GENOMIC DNA]</scope>
    <source>
        <strain evidence="8">GY_H</strain>
    </source>
</reference>
<keyword evidence="2" id="KW-1003">Cell membrane</keyword>
<dbReference type="GO" id="GO:0005886">
    <property type="term" value="C:plasma membrane"/>
    <property type="evidence" value="ECO:0007669"/>
    <property type="project" value="UniProtKB-SubCell"/>
</dbReference>
<comment type="subcellular location">
    <subcellularLocation>
        <location evidence="1">Cell membrane</location>
        <topology evidence="1">Multi-pass membrane protein</topology>
    </subcellularLocation>
</comment>
<evidence type="ECO:0000313" key="7">
    <source>
        <dbReference type="EMBL" id="RDV03212.1"/>
    </source>
</evidence>
<dbReference type="PIRSF" id="PIRSF006324">
    <property type="entry name" value="LeuE"/>
    <property type="match status" value="1"/>
</dbReference>